<evidence type="ECO:0000259" key="2">
    <source>
        <dbReference type="Pfam" id="PF13963"/>
    </source>
</evidence>
<reference evidence="3 4" key="1">
    <citation type="journal article" date="2021" name="bioRxiv">
        <title>Chromosome-scale and haplotype-resolved genome assembly of a tetraploid potato cultivar.</title>
        <authorList>
            <person name="Sun H."/>
            <person name="Jiao W.-B."/>
            <person name="Krause K."/>
            <person name="Campoy J.A."/>
            <person name="Goel M."/>
            <person name="Folz-Donahue K."/>
            <person name="Kukat C."/>
            <person name="Huettel B."/>
            <person name="Schneeberger K."/>
        </authorList>
    </citation>
    <scope>NUCLEOTIDE SEQUENCE [LARGE SCALE GENOMIC DNA]</scope>
    <source>
        <strain evidence="3">SolTubOtavaFocal</strain>
        <tissue evidence="3">Leaves</tissue>
    </source>
</reference>
<accession>A0ABQ7W6R1</accession>
<keyword evidence="1" id="KW-0175">Coiled coil</keyword>
<sequence>MDDEDKSWMNCLRWTDEYIRGVNNFLDKAFERASQGNEILCPCRNCINRYWHYRNVVEDHLVADGFIAGYTKWDFHQEGFSSRNTPHPINDDEESFIKARTAIPLTKEKGGGTQMQSVHEQSERKLIVLNELYQHIGPTEAVIKESGSFLGTLAMNGTFCPLNNMPKTKKENRKKLRYPHTVGKASFAIIREAEMETIETQETEDGSQSVDAYAAVMAPDHPGRARLYGRGVTKTLLRQKVADSGPSSNVVDDERIQRKMEELEERIQQRMQEKFNAQKDNMERAVTMNIIAQLQCLNPSMLRFGVRSLGEEAALQLINRSSDGSNNQGPGYSRS</sequence>
<dbReference type="PANTHER" id="PTHR31881:SF6">
    <property type="entry name" value="OS09G0494600 PROTEIN"/>
    <property type="match status" value="1"/>
</dbReference>
<feature type="domain" description="Transposase-associated" evidence="2">
    <location>
        <begin position="6"/>
        <end position="78"/>
    </location>
</feature>
<gene>
    <name evidence="3" type="ORF">KY290_007681</name>
</gene>
<organism evidence="3 4">
    <name type="scientific">Solanum tuberosum</name>
    <name type="common">Potato</name>
    <dbReference type="NCBI Taxonomy" id="4113"/>
    <lineage>
        <taxon>Eukaryota</taxon>
        <taxon>Viridiplantae</taxon>
        <taxon>Streptophyta</taxon>
        <taxon>Embryophyta</taxon>
        <taxon>Tracheophyta</taxon>
        <taxon>Spermatophyta</taxon>
        <taxon>Magnoliopsida</taxon>
        <taxon>eudicotyledons</taxon>
        <taxon>Gunneridae</taxon>
        <taxon>Pentapetalae</taxon>
        <taxon>asterids</taxon>
        <taxon>lamiids</taxon>
        <taxon>Solanales</taxon>
        <taxon>Solanaceae</taxon>
        <taxon>Solanoideae</taxon>
        <taxon>Solaneae</taxon>
        <taxon>Solanum</taxon>
    </lineage>
</organism>
<evidence type="ECO:0000256" key="1">
    <source>
        <dbReference type="SAM" id="Coils"/>
    </source>
</evidence>
<evidence type="ECO:0000313" key="3">
    <source>
        <dbReference type="EMBL" id="KAH0776270.1"/>
    </source>
</evidence>
<name>A0ABQ7W6R1_SOLTU</name>
<dbReference type="InterPro" id="IPR029480">
    <property type="entry name" value="Transpos_assoc"/>
</dbReference>
<feature type="coiled-coil region" evidence="1">
    <location>
        <begin position="253"/>
        <end position="280"/>
    </location>
</feature>
<keyword evidence="4" id="KW-1185">Reference proteome</keyword>
<proteinExistence type="predicted"/>
<dbReference type="PANTHER" id="PTHR31881">
    <property type="match status" value="1"/>
</dbReference>
<evidence type="ECO:0000313" key="4">
    <source>
        <dbReference type="Proteomes" id="UP000826656"/>
    </source>
</evidence>
<dbReference type="Pfam" id="PF13963">
    <property type="entry name" value="Transpos_assoc"/>
    <property type="match status" value="1"/>
</dbReference>
<comment type="caution">
    <text evidence="3">The sequence shown here is derived from an EMBL/GenBank/DDBJ whole genome shotgun (WGS) entry which is preliminary data.</text>
</comment>
<dbReference type="Proteomes" id="UP000826656">
    <property type="component" value="Unassembled WGS sequence"/>
</dbReference>
<dbReference type="EMBL" id="JAIVGD010000003">
    <property type="protein sequence ID" value="KAH0776270.1"/>
    <property type="molecule type" value="Genomic_DNA"/>
</dbReference>
<protein>
    <recommendedName>
        <fullName evidence="2">Transposase-associated domain-containing protein</fullName>
    </recommendedName>
</protein>